<dbReference type="EMBL" id="FNJM01000003">
    <property type="protein sequence ID" value="SDP26188.1"/>
    <property type="molecule type" value="Genomic_DNA"/>
</dbReference>
<name>A0A1H0RB74_9CLOT</name>
<reference evidence="2" key="1">
    <citation type="submission" date="2016-10" db="EMBL/GenBank/DDBJ databases">
        <authorList>
            <person name="de Groot N.N."/>
        </authorList>
    </citation>
    <scope>NUCLEOTIDE SEQUENCE [LARGE SCALE GENOMIC DNA]</scope>
    <source>
        <strain evidence="2">DSM 12272</strain>
    </source>
</reference>
<feature type="transmembrane region" description="Helical" evidence="1">
    <location>
        <begin position="9"/>
        <end position="30"/>
    </location>
</feature>
<evidence type="ECO:0000313" key="2">
    <source>
        <dbReference type="EMBL" id="SDP26188.1"/>
    </source>
</evidence>
<gene>
    <name evidence="2" type="ORF">SAMN04488529_10392</name>
</gene>
<dbReference type="Proteomes" id="UP000198597">
    <property type="component" value="Unassembled WGS sequence"/>
</dbReference>
<evidence type="ECO:0000313" key="3">
    <source>
        <dbReference type="Proteomes" id="UP000198597"/>
    </source>
</evidence>
<dbReference type="AlphaFoldDB" id="A0A1H0RB74"/>
<protein>
    <recommendedName>
        <fullName evidence="4">DUF4044 domain-containing protein</fullName>
    </recommendedName>
</protein>
<accession>A0A1H0RB74</accession>
<evidence type="ECO:0008006" key="4">
    <source>
        <dbReference type="Google" id="ProtNLM"/>
    </source>
</evidence>
<organism evidence="2 3">
    <name type="scientific">Clostridium gasigenes</name>
    <dbReference type="NCBI Taxonomy" id="94869"/>
    <lineage>
        <taxon>Bacteria</taxon>
        <taxon>Bacillati</taxon>
        <taxon>Bacillota</taxon>
        <taxon>Clostridia</taxon>
        <taxon>Eubacteriales</taxon>
        <taxon>Clostridiaceae</taxon>
        <taxon>Clostridium</taxon>
    </lineage>
</organism>
<keyword evidence="1" id="KW-0472">Membrane</keyword>
<keyword evidence="1" id="KW-0812">Transmembrane</keyword>
<keyword evidence="3" id="KW-1185">Reference proteome</keyword>
<evidence type="ECO:0000256" key="1">
    <source>
        <dbReference type="SAM" id="Phobius"/>
    </source>
</evidence>
<keyword evidence="1" id="KW-1133">Transmembrane helix</keyword>
<proteinExistence type="predicted"/>
<dbReference type="STRING" id="94869.SAMN04488529_10392"/>
<sequence>MKKATRQKMIYVITVFLAIIFIITLLPGILF</sequence>